<accession>A0A9X3PM77</accession>
<sequence length="117" mass="12819">MDGSTDVDLAAQLRPVLALAEEQERLGEALDRMEDATGPAALEEREAVEERFASLDEEICRATAKALKAIGLWHGAAMIDAGLAVPHEVWAGLVEQYPPYPSAVPDLELRPRRSWRA</sequence>
<dbReference type="Proteomes" id="UP001145799">
    <property type="component" value="Unassembled WGS sequence"/>
</dbReference>
<dbReference type="Proteomes" id="UP001183604">
    <property type="component" value="Unassembled WGS sequence"/>
</dbReference>
<dbReference type="EMBL" id="JAPZVQ010000022">
    <property type="protein sequence ID" value="MDA1388056.1"/>
    <property type="molecule type" value="Genomic_DNA"/>
</dbReference>
<evidence type="ECO:0000313" key="4">
    <source>
        <dbReference type="Proteomes" id="UP001183604"/>
    </source>
</evidence>
<keyword evidence="4" id="KW-1185">Reference proteome</keyword>
<dbReference type="EMBL" id="JAVDYD010000001">
    <property type="protein sequence ID" value="MDR7338772.1"/>
    <property type="molecule type" value="Genomic_DNA"/>
</dbReference>
<dbReference type="RefSeq" id="WP_270124543.1">
    <property type="nucleotide sequence ID" value="NZ_BAAAOM010000004.1"/>
</dbReference>
<reference evidence="1" key="1">
    <citation type="submission" date="2022-12" db="EMBL/GenBank/DDBJ databases">
        <title>Gycomyces niveus sp.nov., a novel actinomycete isolated from soil in Shouguang.</title>
        <authorList>
            <person name="Yang X."/>
        </authorList>
    </citation>
    <scope>NUCLEOTIDE SEQUENCE</scope>
    <source>
        <strain evidence="1">DSM 44724</strain>
    </source>
</reference>
<comment type="caution">
    <text evidence="1">The sequence shown here is derived from an EMBL/GenBank/DDBJ whole genome shotgun (WGS) entry which is preliminary data.</text>
</comment>
<protein>
    <submittedName>
        <fullName evidence="1">Uncharacterized protein</fullName>
    </submittedName>
</protein>
<evidence type="ECO:0000313" key="3">
    <source>
        <dbReference type="Proteomes" id="UP001145799"/>
    </source>
</evidence>
<reference evidence="2 4" key="2">
    <citation type="submission" date="2023-07" db="EMBL/GenBank/DDBJ databases">
        <title>Sequencing the genomes of 1000 actinobacteria strains.</title>
        <authorList>
            <person name="Klenk H.-P."/>
        </authorList>
    </citation>
    <scope>NUCLEOTIDE SEQUENCE [LARGE SCALE GENOMIC DNA]</scope>
    <source>
        <strain evidence="2 4">DSM 44724</strain>
    </source>
</reference>
<evidence type="ECO:0000313" key="2">
    <source>
        <dbReference type="EMBL" id="MDR7338772.1"/>
    </source>
</evidence>
<gene>
    <name evidence="2" type="ORF">J2S69_002491</name>
    <name evidence="1" type="ORF">O2L01_23885</name>
</gene>
<organism evidence="1 3">
    <name type="scientific">Glycomyces lechevalierae</name>
    <dbReference type="NCBI Taxonomy" id="256034"/>
    <lineage>
        <taxon>Bacteria</taxon>
        <taxon>Bacillati</taxon>
        <taxon>Actinomycetota</taxon>
        <taxon>Actinomycetes</taxon>
        <taxon>Glycomycetales</taxon>
        <taxon>Glycomycetaceae</taxon>
        <taxon>Glycomyces</taxon>
    </lineage>
</organism>
<dbReference type="AlphaFoldDB" id="A0A9X3PM77"/>
<proteinExistence type="predicted"/>
<evidence type="ECO:0000313" key="1">
    <source>
        <dbReference type="EMBL" id="MDA1388056.1"/>
    </source>
</evidence>
<name>A0A9X3PM77_9ACTN</name>